<evidence type="ECO:0000256" key="1">
    <source>
        <dbReference type="ARBA" id="ARBA00000971"/>
    </source>
</evidence>
<dbReference type="PROSITE" id="PS50059">
    <property type="entry name" value="FKBP_PPIASE"/>
    <property type="match status" value="1"/>
</dbReference>
<dbReference type="InterPro" id="IPR046357">
    <property type="entry name" value="PPIase_dom_sf"/>
</dbReference>
<gene>
    <name evidence="8" type="ORF">M422DRAFT_214367</name>
</gene>
<feature type="signal peptide" evidence="6">
    <location>
        <begin position="1"/>
        <end position="20"/>
    </location>
</feature>
<dbReference type="EMBL" id="KN837245">
    <property type="protein sequence ID" value="KIJ31261.1"/>
    <property type="molecule type" value="Genomic_DNA"/>
</dbReference>
<proteinExistence type="predicted"/>
<evidence type="ECO:0000313" key="9">
    <source>
        <dbReference type="Proteomes" id="UP000054279"/>
    </source>
</evidence>
<evidence type="ECO:0000256" key="2">
    <source>
        <dbReference type="ARBA" id="ARBA00013194"/>
    </source>
</evidence>
<dbReference type="FunFam" id="3.10.50.40:FF:000006">
    <property type="entry name" value="Peptidyl-prolyl cis-trans isomerase"/>
    <property type="match status" value="1"/>
</dbReference>
<keyword evidence="4 5" id="KW-0413">Isomerase</keyword>
<accession>A0A0C9V0Y9</accession>
<evidence type="ECO:0000256" key="4">
    <source>
        <dbReference type="ARBA" id="ARBA00023235"/>
    </source>
</evidence>
<dbReference type="InterPro" id="IPR044609">
    <property type="entry name" value="FKBP2/11"/>
</dbReference>
<dbReference type="OrthoDB" id="1902587at2759"/>
<evidence type="ECO:0000256" key="5">
    <source>
        <dbReference type="PROSITE-ProRule" id="PRU00277"/>
    </source>
</evidence>
<reference evidence="8 9" key="1">
    <citation type="submission" date="2014-06" db="EMBL/GenBank/DDBJ databases">
        <title>Evolutionary Origins and Diversification of the Mycorrhizal Mutualists.</title>
        <authorList>
            <consortium name="DOE Joint Genome Institute"/>
            <consortium name="Mycorrhizal Genomics Consortium"/>
            <person name="Kohler A."/>
            <person name="Kuo A."/>
            <person name="Nagy L.G."/>
            <person name="Floudas D."/>
            <person name="Copeland A."/>
            <person name="Barry K.W."/>
            <person name="Cichocki N."/>
            <person name="Veneault-Fourrey C."/>
            <person name="LaButti K."/>
            <person name="Lindquist E.A."/>
            <person name="Lipzen A."/>
            <person name="Lundell T."/>
            <person name="Morin E."/>
            <person name="Murat C."/>
            <person name="Riley R."/>
            <person name="Ohm R."/>
            <person name="Sun H."/>
            <person name="Tunlid A."/>
            <person name="Henrissat B."/>
            <person name="Grigoriev I.V."/>
            <person name="Hibbett D.S."/>
            <person name="Martin F."/>
        </authorList>
    </citation>
    <scope>NUCLEOTIDE SEQUENCE [LARGE SCALE GENOMIC DNA]</scope>
    <source>
        <strain evidence="8 9">SS14</strain>
    </source>
</reference>
<feature type="domain" description="PPIase FKBP-type" evidence="7">
    <location>
        <begin position="46"/>
        <end position="134"/>
    </location>
</feature>
<evidence type="ECO:0000313" key="8">
    <source>
        <dbReference type="EMBL" id="KIJ31261.1"/>
    </source>
</evidence>
<protein>
    <recommendedName>
        <fullName evidence="2 5">peptidylprolyl isomerase</fullName>
        <ecNumber evidence="2 5">5.2.1.8</ecNumber>
    </recommendedName>
</protein>
<dbReference type="Pfam" id="PF00254">
    <property type="entry name" value="FKBP_C"/>
    <property type="match status" value="1"/>
</dbReference>
<dbReference type="PANTHER" id="PTHR45779">
    <property type="entry name" value="PEPTIDYLPROLYL ISOMERASE"/>
    <property type="match status" value="1"/>
</dbReference>
<keyword evidence="6" id="KW-0732">Signal</keyword>
<dbReference type="SUPFAM" id="SSF54534">
    <property type="entry name" value="FKBP-like"/>
    <property type="match status" value="1"/>
</dbReference>
<comment type="catalytic activity">
    <reaction evidence="1 5">
        <text>[protein]-peptidylproline (omega=180) = [protein]-peptidylproline (omega=0)</text>
        <dbReference type="Rhea" id="RHEA:16237"/>
        <dbReference type="Rhea" id="RHEA-COMP:10747"/>
        <dbReference type="Rhea" id="RHEA-COMP:10748"/>
        <dbReference type="ChEBI" id="CHEBI:83833"/>
        <dbReference type="ChEBI" id="CHEBI:83834"/>
        <dbReference type="EC" id="5.2.1.8"/>
    </reaction>
</comment>
<dbReference type="EC" id="5.2.1.8" evidence="2 5"/>
<organism evidence="8 9">
    <name type="scientific">Sphaerobolus stellatus (strain SS14)</name>
    <dbReference type="NCBI Taxonomy" id="990650"/>
    <lineage>
        <taxon>Eukaryota</taxon>
        <taxon>Fungi</taxon>
        <taxon>Dikarya</taxon>
        <taxon>Basidiomycota</taxon>
        <taxon>Agaricomycotina</taxon>
        <taxon>Agaricomycetes</taxon>
        <taxon>Phallomycetidae</taxon>
        <taxon>Geastrales</taxon>
        <taxon>Sphaerobolaceae</taxon>
        <taxon>Sphaerobolus</taxon>
    </lineage>
</organism>
<dbReference type="Gene3D" id="3.10.50.40">
    <property type="match status" value="1"/>
</dbReference>
<evidence type="ECO:0000259" key="7">
    <source>
        <dbReference type="PROSITE" id="PS50059"/>
    </source>
</evidence>
<name>A0A0C9V0Y9_SPHS4</name>
<dbReference type="PANTHER" id="PTHR45779:SF7">
    <property type="entry name" value="PEPTIDYLPROLYL ISOMERASE"/>
    <property type="match status" value="1"/>
</dbReference>
<keyword evidence="9" id="KW-1185">Reference proteome</keyword>
<sequence length="150" mass="16273">MHLTGFILPFFLAFAGVASAAKGDVTSLQIGIKYKPKDCPVKAEVKDQLQMHYTGALIDGTKFDSSLDRGQPFTFYLGAGQVIQGWDQGLLGMCVGEKRRLRIPSDLGYGQRGSPPNIPPGATLVFDVELLDILNKDTGKKEESAAKEEL</sequence>
<dbReference type="HOGENOM" id="CLU_013615_8_2_1"/>
<dbReference type="InterPro" id="IPR001179">
    <property type="entry name" value="PPIase_FKBP_dom"/>
</dbReference>
<keyword evidence="3 5" id="KW-0697">Rotamase</keyword>
<evidence type="ECO:0000256" key="6">
    <source>
        <dbReference type="SAM" id="SignalP"/>
    </source>
</evidence>
<dbReference type="GO" id="GO:0005783">
    <property type="term" value="C:endoplasmic reticulum"/>
    <property type="evidence" value="ECO:0007669"/>
    <property type="project" value="TreeGrafter"/>
</dbReference>
<feature type="chain" id="PRO_5002204408" description="peptidylprolyl isomerase" evidence="6">
    <location>
        <begin position="21"/>
        <end position="150"/>
    </location>
</feature>
<evidence type="ECO:0000256" key="3">
    <source>
        <dbReference type="ARBA" id="ARBA00023110"/>
    </source>
</evidence>
<dbReference type="GO" id="GO:0003755">
    <property type="term" value="F:peptidyl-prolyl cis-trans isomerase activity"/>
    <property type="evidence" value="ECO:0007669"/>
    <property type="project" value="UniProtKB-KW"/>
</dbReference>
<dbReference type="AlphaFoldDB" id="A0A0C9V0Y9"/>
<dbReference type="Proteomes" id="UP000054279">
    <property type="component" value="Unassembled WGS sequence"/>
</dbReference>